<gene>
    <name evidence="6 8" type="primary">napF</name>
    <name evidence="8" type="ORF">VHA01S_008_00085</name>
</gene>
<evidence type="ECO:0000256" key="6">
    <source>
        <dbReference type="HAMAP-Rule" id="MF_02201"/>
    </source>
</evidence>
<dbReference type="Pfam" id="PF13187">
    <property type="entry name" value="Fer4_9"/>
    <property type="match status" value="1"/>
</dbReference>
<feature type="binding site" evidence="6">
    <location>
        <position position="40"/>
    </location>
    <ligand>
        <name>[4Fe-4S] cluster</name>
        <dbReference type="ChEBI" id="CHEBI:49883"/>
        <label>1</label>
    </ligand>
</feature>
<dbReference type="Gene3D" id="3.30.70.20">
    <property type="match status" value="2"/>
</dbReference>
<name>V5FHX4_9VIBR</name>
<dbReference type="InterPro" id="IPR017900">
    <property type="entry name" value="4Fe4S_Fe_S_CS"/>
</dbReference>
<feature type="binding site" evidence="6">
    <location>
        <position position="78"/>
    </location>
    <ligand>
        <name>[4Fe-4S] cluster</name>
        <dbReference type="ChEBI" id="CHEBI:49883"/>
        <label>2</label>
    </ligand>
</feature>
<feature type="binding site" evidence="6">
    <location>
        <position position="50"/>
    </location>
    <ligand>
        <name>[4Fe-4S] cluster</name>
        <dbReference type="ChEBI" id="CHEBI:49883"/>
        <label>1</label>
    </ligand>
</feature>
<dbReference type="EMBL" id="BAUJ01000008">
    <property type="protein sequence ID" value="GAD88612.1"/>
    <property type="molecule type" value="Genomic_DNA"/>
</dbReference>
<evidence type="ECO:0000256" key="2">
    <source>
        <dbReference type="ARBA" id="ARBA00022723"/>
    </source>
</evidence>
<keyword evidence="6" id="KW-0963">Cytoplasm</keyword>
<dbReference type="eggNOG" id="COG1145">
    <property type="taxonomic scope" value="Bacteria"/>
</dbReference>
<dbReference type="InterPro" id="IPR050157">
    <property type="entry name" value="PSI_iron-sulfur_center"/>
</dbReference>
<evidence type="ECO:0000256" key="4">
    <source>
        <dbReference type="ARBA" id="ARBA00023004"/>
    </source>
</evidence>
<evidence type="ECO:0000259" key="7">
    <source>
        <dbReference type="PROSITE" id="PS51379"/>
    </source>
</evidence>
<accession>V5FHX4</accession>
<evidence type="ECO:0000256" key="3">
    <source>
        <dbReference type="ARBA" id="ARBA00022737"/>
    </source>
</evidence>
<dbReference type="PROSITE" id="PS51379">
    <property type="entry name" value="4FE4S_FER_2"/>
    <property type="match status" value="3"/>
</dbReference>
<dbReference type="OrthoDB" id="9808559at2"/>
<keyword evidence="5 6" id="KW-0411">Iron-sulfur</keyword>
<reference evidence="8 9" key="1">
    <citation type="submission" date="2013-10" db="EMBL/GenBank/DDBJ databases">
        <authorList>
            <person name="Ichikawa N."/>
            <person name="Kimura A."/>
            <person name="Ohji S."/>
            <person name="Hosoyama A."/>
            <person name="Fujita N."/>
        </authorList>
    </citation>
    <scope>NUCLEOTIDE SEQUENCE [LARGE SCALE GENOMIC DNA]</scope>
    <source>
        <strain evidence="8 9">NBRC 102217</strain>
    </source>
</reference>
<keyword evidence="2 6" id="KW-0479">Metal-binding</keyword>
<dbReference type="RefSeq" id="WP_023402995.1">
    <property type="nucleotide sequence ID" value="NZ_BAUJ01000008.1"/>
</dbReference>
<dbReference type="Pfam" id="PF00037">
    <property type="entry name" value="Fer4"/>
    <property type="match status" value="1"/>
</dbReference>
<dbReference type="PANTHER" id="PTHR24960:SF79">
    <property type="entry name" value="PHOTOSYSTEM I IRON-SULFUR CENTER"/>
    <property type="match status" value="1"/>
</dbReference>
<dbReference type="SUPFAM" id="SSF54862">
    <property type="entry name" value="4Fe-4S ferredoxins"/>
    <property type="match status" value="1"/>
</dbReference>
<comment type="similarity">
    <text evidence="6">Belongs to the NapF family.</text>
</comment>
<feature type="binding site" evidence="6">
    <location>
        <position position="46"/>
    </location>
    <ligand>
        <name>[4Fe-4S] cluster</name>
        <dbReference type="ChEBI" id="CHEBI:49883"/>
        <label>1</label>
    </ligand>
</feature>
<feature type="binding site" evidence="6">
    <location>
        <position position="72"/>
    </location>
    <ligand>
        <name>[4Fe-4S] cluster</name>
        <dbReference type="ChEBI" id="CHEBI:49883"/>
        <label>2</label>
    </ligand>
</feature>
<feature type="binding site" evidence="6">
    <location>
        <position position="144"/>
    </location>
    <ligand>
        <name>[4Fe-4S] cluster</name>
        <dbReference type="ChEBI" id="CHEBI:49883"/>
        <label>3</label>
    </ligand>
</feature>
<dbReference type="PANTHER" id="PTHR24960">
    <property type="entry name" value="PHOTOSYSTEM I IRON-SULFUR CENTER-RELATED"/>
    <property type="match status" value="1"/>
</dbReference>
<comment type="subunit">
    <text evidence="6">Interacts with the cytoplasmic NapA precursor.</text>
</comment>
<dbReference type="Proteomes" id="UP000017800">
    <property type="component" value="Unassembled WGS sequence"/>
</dbReference>
<dbReference type="PROSITE" id="PS00198">
    <property type="entry name" value="4FE4S_FER_1"/>
    <property type="match status" value="2"/>
</dbReference>
<dbReference type="GO" id="GO:0046872">
    <property type="term" value="F:metal ion binding"/>
    <property type="evidence" value="ECO:0007669"/>
    <property type="project" value="UniProtKB-KW"/>
</dbReference>
<dbReference type="InterPro" id="IPR017896">
    <property type="entry name" value="4Fe4S_Fe-S-bd"/>
</dbReference>
<evidence type="ECO:0000256" key="1">
    <source>
        <dbReference type="ARBA" id="ARBA00022485"/>
    </source>
</evidence>
<keyword evidence="4 6" id="KW-0408">Iron</keyword>
<reference evidence="8 9" key="2">
    <citation type="submission" date="2013-11" db="EMBL/GenBank/DDBJ databases">
        <title>Whole genome shotgun sequence of Vibrio halioticoli NBRC 102217.</title>
        <authorList>
            <person name="Isaki S."/>
            <person name="Kimura A."/>
            <person name="Ohji S."/>
            <person name="Hosoyama A."/>
            <person name="Fujita N."/>
            <person name="Hashimoto M."/>
            <person name="Hosoyama Y."/>
            <person name="Yamazoe A."/>
        </authorList>
    </citation>
    <scope>NUCLEOTIDE SEQUENCE [LARGE SCALE GENOMIC DNA]</scope>
    <source>
        <strain evidence="8 9">NBRC 102217</strain>
    </source>
</reference>
<keyword evidence="9" id="KW-1185">Reference proteome</keyword>
<dbReference type="HAMAP" id="MF_02201">
    <property type="entry name" value="NapF"/>
    <property type="match status" value="1"/>
</dbReference>
<feature type="binding site" evidence="6">
    <location>
        <position position="75"/>
    </location>
    <ligand>
        <name>[4Fe-4S] cluster</name>
        <dbReference type="ChEBI" id="CHEBI:49883"/>
        <label>2</label>
    </ligand>
</feature>
<dbReference type="AlphaFoldDB" id="V5FHX4"/>
<sequence>MVDLSKRRLFTRRTPETRLVYETGQRLPWAKTDATFIDGCTQCGQCMQACETNIIINGSGGFPTIDFNKGECTFCQKCVEACPEDIFRSTKEVAWEITARINDTCLATQNVECRTCSDECGLTAIQFTFSVGHVAQPKLDSQLCNGCGACLSVCPVTAISMTDCNEDRNASQ</sequence>
<dbReference type="GO" id="GO:0005737">
    <property type="term" value="C:cytoplasm"/>
    <property type="evidence" value="ECO:0007669"/>
    <property type="project" value="UniProtKB-SubCell"/>
</dbReference>
<feature type="domain" description="4Fe-4S ferredoxin-type" evidence="7">
    <location>
        <begin position="135"/>
        <end position="164"/>
    </location>
</feature>
<evidence type="ECO:0000313" key="8">
    <source>
        <dbReference type="EMBL" id="GAD88612.1"/>
    </source>
</evidence>
<feature type="binding site" evidence="6">
    <location>
        <position position="82"/>
    </location>
    <ligand>
        <name>[4Fe-4S] cluster</name>
        <dbReference type="ChEBI" id="CHEBI:49883"/>
        <label>2</label>
    </ligand>
</feature>
<feature type="binding site" evidence="6">
    <location>
        <position position="147"/>
    </location>
    <ligand>
        <name>[4Fe-4S] cluster</name>
        <dbReference type="ChEBI" id="CHEBI:49883"/>
        <label>3</label>
    </ligand>
</feature>
<dbReference type="CDD" id="cd10564">
    <property type="entry name" value="NapF_like"/>
    <property type="match status" value="1"/>
</dbReference>
<keyword evidence="3 6" id="KW-0677">Repeat</keyword>
<dbReference type="GO" id="GO:0051539">
    <property type="term" value="F:4 iron, 4 sulfur cluster binding"/>
    <property type="evidence" value="ECO:0007669"/>
    <property type="project" value="UniProtKB-UniRule"/>
</dbReference>
<comment type="function">
    <text evidence="6">Could be involved in the maturation of NapA, the catalytic subunit of the periplasmic nitrate reductase, before its export into the periplasm.</text>
</comment>
<protein>
    <recommendedName>
        <fullName evidence="6">Ferredoxin-type protein NapF</fullName>
    </recommendedName>
</protein>
<feature type="binding site" evidence="6">
    <location>
        <position position="43"/>
    </location>
    <ligand>
        <name>[4Fe-4S] cluster</name>
        <dbReference type="ChEBI" id="CHEBI:49883"/>
        <label>1</label>
    </ligand>
</feature>
<organism evidence="8 9">
    <name type="scientific">Vibrio halioticoli NBRC 102217</name>
    <dbReference type="NCBI Taxonomy" id="1219072"/>
    <lineage>
        <taxon>Bacteria</taxon>
        <taxon>Pseudomonadati</taxon>
        <taxon>Pseudomonadota</taxon>
        <taxon>Gammaproteobacteria</taxon>
        <taxon>Vibrionales</taxon>
        <taxon>Vibrionaceae</taxon>
        <taxon>Vibrio</taxon>
    </lineage>
</organism>
<feature type="binding site" evidence="6">
    <location>
        <position position="150"/>
    </location>
    <ligand>
        <name>[4Fe-4S] cluster</name>
        <dbReference type="ChEBI" id="CHEBI:49883"/>
        <label>3</label>
    </ligand>
</feature>
<comment type="subcellular location">
    <subcellularLocation>
        <location evidence="6">Cytoplasm</location>
    </subcellularLocation>
</comment>
<comment type="cofactor">
    <cofactor evidence="6">
        <name>[4Fe-4S] cluster</name>
        <dbReference type="ChEBI" id="CHEBI:49883"/>
    </cofactor>
</comment>
<dbReference type="InterPro" id="IPR004496">
    <property type="entry name" value="NapF"/>
</dbReference>
<evidence type="ECO:0000313" key="9">
    <source>
        <dbReference type="Proteomes" id="UP000017800"/>
    </source>
</evidence>
<feature type="binding site" evidence="6">
    <location>
        <position position="154"/>
    </location>
    <ligand>
        <name>[4Fe-4S] cluster</name>
        <dbReference type="ChEBI" id="CHEBI:49883"/>
        <label>3</label>
    </ligand>
</feature>
<dbReference type="NCBIfam" id="TIGR00402">
    <property type="entry name" value="napF"/>
    <property type="match status" value="1"/>
</dbReference>
<evidence type="ECO:0000256" key="5">
    <source>
        <dbReference type="ARBA" id="ARBA00023014"/>
    </source>
</evidence>
<feature type="domain" description="4Fe-4S ferredoxin-type" evidence="7">
    <location>
        <begin position="61"/>
        <end position="92"/>
    </location>
</feature>
<proteinExistence type="inferred from homology"/>
<feature type="domain" description="4Fe-4S ferredoxin-type" evidence="7">
    <location>
        <begin position="33"/>
        <end position="60"/>
    </location>
</feature>
<comment type="caution">
    <text evidence="8">The sequence shown here is derived from an EMBL/GenBank/DDBJ whole genome shotgun (WGS) entry which is preliminary data.</text>
</comment>
<keyword evidence="1 6" id="KW-0004">4Fe-4S</keyword>